<keyword evidence="5 10" id="KW-0479">Metal-binding</keyword>
<organism evidence="13 14">
    <name type="scientific">Martelella mediterranea DSM 17316</name>
    <dbReference type="NCBI Taxonomy" id="1122214"/>
    <lineage>
        <taxon>Bacteria</taxon>
        <taxon>Pseudomonadati</taxon>
        <taxon>Pseudomonadota</taxon>
        <taxon>Alphaproteobacteria</taxon>
        <taxon>Hyphomicrobiales</taxon>
        <taxon>Aurantimonadaceae</taxon>
        <taxon>Martelella</taxon>
    </lineage>
</organism>
<gene>
    <name evidence="13" type="primary">apbE</name>
    <name evidence="13" type="ORF">Mame_02118</name>
</gene>
<keyword evidence="12" id="KW-0472">Membrane</keyword>
<comment type="catalytic activity">
    <reaction evidence="9 10 12">
        <text>L-threonyl-[protein] + FAD = FMN-L-threonyl-[protein] + AMP + H(+)</text>
        <dbReference type="Rhea" id="RHEA:36847"/>
        <dbReference type="Rhea" id="RHEA-COMP:11060"/>
        <dbReference type="Rhea" id="RHEA-COMP:11061"/>
        <dbReference type="ChEBI" id="CHEBI:15378"/>
        <dbReference type="ChEBI" id="CHEBI:30013"/>
        <dbReference type="ChEBI" id="CHEBI:57692"/>
        <dbReference type="ChEBI" id="CHEBI:74257"/>
        <dbReference type="ChEBI" id="CHEBI:456215"/>
        <dbReference type="EC" id="2.7.1.180"/>
    </reaction>
</comment>
<dbReference type="GO" id="GO:0005886">
    <property type="term" value="C:plasma membrane"/>
    <property type="evidence" value="ECO:0007669"/>
    <property type="project" value="UniProtKB-SubCell"/>
</dbReference>
<dbReference type="PROSITE" id="PS51257">
    <property type="entry name" value="PROKAR_LIPOPROTEIN"/>
    <property type="match status" value="1"/>
</dbReference>
<keyword evidence="6 10" id="KW-0274">FAD</keyword>
<dbReference type="OrthoDB" id="9778595at2"/>
<dbReference type="STRING" id="1122214.Mame_02118"/>
<comment type="function">
    <text evidence="12">Flavin transferase that catalyzes the transfer of the FMN moiety of FAD and its covalent binding to the hydroxyl group of a threonine residue in a target flavoprotein.</text>
</comment>
<dbReference type="PANTHER" id="PTHR30040">
    <property type="entry name" value="THIAMINE BIOSYNTHESIS LIPOPROTEIN APBE"/>
    <property type="match status" value="1"/>
</dbReference>
<accession>A0A1U9Z180</accession>
<evidence type="ECO:0000256" key="2">
    <source>
        <dbReference type="ARBA" id="ARBA00016337"/>
    </source>
</evidence>
<evidence type="ECO:0000256" key="11">
    <source>
        <dbReference type="PIRSR" id="PIRSR006268-2"/>
    </source>
</evidence>
<reference evidence="13 14" key="1">
    <citation type="submission" date="2017-03" db="EMBL/GenBank/DDBJ databases">
        <title>Foreign affairs: Plasmid Transfer between Roseobacters and Rhizobia.</title>
        <authorList>
            <person name="Bartling P."/>
            <person name="Bunk B."/>
            <person name="Overmann J."/>
            <person name="Brinkmann H."/>
            <person name="Petersen J."/>
        </authorList>
    </citation>
    <scope>NUCLEOTIDE SEQUENCE [LARGE SCALE GENOMIC DNA]</scope>
    <source>
        <strain evidence="13 14">MACL11</strain>
    </source>
</reference>
<comment type="similarity">
    <text evidence="10 12">Belongs to the ApbE family.</text>
</comment>
<keyword evidence="12" id="KW-1003">Cell membrane</keyword>
<dbReference type="Gene3D" id="3.10.520.10">
    <property type="entry name" value="ApbE-like domains"/>
    <property type="match status" value="1"/>
</dbReference>
<dbReference type="Pfam" id="PF02424">
    <property type="entry name" value="ApbE"/>
    <property type="match status" value="1"/>
</dbReference>
<evidence type="ECO:0000256" key="1">
    <source>
        <dbReference type="ARBA" id="ARBA00011955"/>
    </source>
</evidence>
<dbReference type="InterPro" id="IPR006311">
    <property type="entry name" value="TAT_signal"/>
</dbReference>
<dbReference type="InterPro" id="IPR024932">
    <property type="entry name" value="ApbE"/>
</dbReference>
<feature type="binding site" evidence="11">
    <location>
        <position position="288"/>
    </location>
    <ligand>
        <name>Mg(2+)</name>
        <dbReference type="ChEBI" id="CHEBI:18420"/>
    </ligand>
</feature>
<feature type="binding site" evidence="11">
    <location>
        <position position="170"/>
    </location>
    <ligand>
        <name>Mg(2+)</name>
        <dbReference type="ChEBI" id="CHEBI:18420"/>
    </ligand>
</feature>
<evidence type="ECO:0000313" key="13">
    <source>
        <dbReference type="EMBL" id="AQZ51456.1"/>
    </source>
</evidence>
<dbReference type="RefSeq" id="WP_018062676.1">
    <property type="nucleotide sequence ID" value="NZ_AQWH01000001.1"/>
</dbReference>
<dbReference type="SUPFAM" id="SSF143631">
    <property type="entry name" value="ApbE-like"/>
    <property type="match status" value="1"/>
</dbReference>
<feature type="binding site" evidence="11">
    <location>
        <position position="284"/>
    </location>
    <ligand>
        <name>Mg(2+)</name>
        <dbReference type="ChEBI" id="CHEBI:18420"/>
    </ligand>
</feature>
<protein>
    <recommendedName>
        <fullName evidence="2 10">FAD:protein FMN transferase</fullName>
        <ecNumber evidence="1 10">2.7.1.180</ecNumber>
    </recommendedName>
    <alternativeName>
        <fullName evidence="8 10">Flavin transferase</fullName>
    </alternativeName>
</protein>
<keyword evidence="12" id="KW-0997">Cell inner membrane</keyword>
<proteinExistence type="inferred from homology"/>
<evidence type="ECO:0000313" key="14">
    <source>
        <dbReference type="Proteomes" id="UP000191135"/>
    </source>
</evidence>
<dbReference type="eggNOG" id="COG1477">
    <property type="taxonomic scope" value="Bacteria"/>
</dbReference>
<dbReference type="GO" id="GO:0046872">
    <property type="term" value="F:metal ion binding"/>
    <property type="evidence" value="ECO:0007669"/>
    <property type="project" value="UniProtKB-UniRule"/>
</dbReference>
<evidence type="ECO:0000256" key="4">
    <source>
        <dbReference type="ARBA" id="ARBA00022679"/>
    </source>
</evidence>
<keyword evidence="7 10" id="KW-0460">Magnesium</keyword>
<feature type="chain" id="PRO_5010598708" description="FAD:protein FMN transferase" evidence="12">
    <location>
        <begin position="23"/>
        <end position="331"/>
    </location>
</feature>
<dbReference type="PIRSF" id="PIRSF006268">
    <property type="entry name" value="ApbE"/>
    <property type="match status" value="1"/>
</dbReference>
<dbReference type="InterPro" id="IPR003374">
    <property type="entry name" value="ApbE-like_sf"/>
</dbReference>
<evidence type="ECO:0000256" key="7">
    <source>
        <dbReference type="ARBA" id="ARBA00022842"/>
    </source>
</evidence>
<keyword evidence="3 10" id="KW-0285">Flavoprotein</keyword>
<evidence type="ECO:0000256" key="6">
    <source>
        <dbReference type="ARBA" id="ARBA00022827"/>
    </source>
</evidence>
<dbReference type="KEGG" id="mmed:Mame_02118"/>
<keyword evidence="4 10" id="KW-0808">Transferase</keyword>
<comment type="cofactor">
    <cofactor evidence="11">
        <name>Mg(2+)</name>
        <dbReference type="ChEBI" id="CHEBI:18420"/>
    </cofactor>
    <cofactor evidence="11">
        <name>Mn(2+)</name>
        <dbReference type="ChEBI" id="CHEBI:29035"/>
    </cofactor>
    <text evidence="11">Magnesium. Can also use manganese.</text>
</comment>
<dbReference type="Proteomes" id="UP000191135">
    <property type="component" value="Chromosome"/>
</dbReference>
<evidence type="ECO:0000256" key="3">
    <source>
        <dbReference type="ARBA" id="ARBA00022630"/>
    </source>
</evidence>
<feature type="signal peptide" evidence="12">
    <location>
        <begin position="1"/>
        <end position="22"/>
    </location>
</feature>
<evidence type="ECO:0000256" key="8">
    <source>
        <dbReference type="ARBA" id="ARBA00031306"/>
    </source>
</evidence>
<dbReference type="EMBL" id="CP020330">
    <property type="protein sequence ID" value="AQZ51456.1"/>
    <property type="molecule type" value="Genomic_DNA"/>
</dbReference>
<dbReference type="AlphaFoldDB" id="A0A1U9Z180"/>
<keyword evidence="12 13" id="KW-0449">Lipoprotein</keyword>
<dbReference type="PANTHER" id="PTHR30040:SF2">
    <property type="entry name" value="FAD:PROTEIN FMN TRANSFERASE"/>
    <property type="match status" value="1"/>
</dbReference>
<dbReference type="PROSITE" id="PS51318">
    <property type="entry name" value="TAT"/>
    <property type="match status" value="1"/>
</dbReference>
<evidence type="ECO:0000256" key="10">
    <source>
        <dbReference type="PIRNR" id="PIRNR006268"/>
    </source>
</evidence>
<name>A0A1U9Z180_9HYPH</name>
<dbReference type="EC" id="2.7.1.180" evidence="1 10"/>
<evidence type="ECO:0000256" key="5">
    <source>
        <dbReference type="ARBA" id="ARBA00022723"/>
    </source>
</evidence>
<evidence type="ECO:0000256" key="12">
    <source>
        <dbReference type="RuleBase" id="RU363002"/>
    </source>
</evidence>
<dbReference type="GO" id="GO:0016740">
    <property type="term" value="F:transferase activity"/>
    <property type="evidence" value="ECO:0007669"/>
    <property type="project" value="UniProtKB-UniRule"/>
</dbReference>
<evidence type="ECO:0000256" key="9">
    <source>
        <dbReference type="ARBA" id="ARBA00048540"/>
    </source>
</evidence>
<keyword evidence="14" id="KW-1185">Reference proteome</keyword>
<keyword evidence="12" id="KW-0732">Signal</keyword>
<comment type="subcellular location">
    <subcellularLocation>
        <location evidence="12">Cell inner membrane</location>
        <topology evidence="12">Lipid-anchor</topology>
        <orientation evidence="12">Periplasmic side</orientation>
    </subcellularLocation>
</comment>
<sequence precursor="true">MTAYLTRRHLLAATGAAGCALAVPGLLRAAPATRHVTGTAFASDWSVTLADSTDAAGLKQRFDRLLAGIDRMMSPWRADSEITGFNTEKGETARISAETAFTAEAALAVAAASDGWFDPTIGPLVARYGFGPIEGNVGPEDEAAPRWRALAVEGNRLVKRAPGLTMDLCGIAKGRALDLMALELREAGHEDFLITISGELLSSGRHPEGRPWQVAVEDPRLEADGAFAVLGLDNAAIATSGLRAQSYDLGGTRYSHIIDPYHGRPVAGAIASVSVIAPDAMTADGWATALTAAGAEGPALARRRGISALFLFHDGTGLRSESVNGFDRFLL</sequence>